<evidence type="ECO:0000313" key="7">
    <source>
        <dbReference type="EMBL" id="UZP75204.1"/>
    </source>
</evidence>
<gene>
    <name evidence="7" type="primary">hrpA</name>
    <name evidence="7" type="ORF">E0F26_10865</name>
</gene>
<dbReference type="PROSITE" id="PS51194">
    <property type="entry name" value="HELICASE_CTER"/>
    <property type="match status" value="1"/>
</dbReference>
<dbReference type="SMART" id="SM00487">
    <property type="entry name" value="DEXDc"/>
    <property type="match status" value="1"/>
</dbReference>
<dbReference type="CDD" id="cd17989">
    <property type="entry name" value="DEXHc_HrpA"/>
    <property type="match status" value="1"/>
</dbReference>
<sequence>MSKDRESRFERIVPQHLSYPEQLPVVARKDEIMRAIAENQVVVVAGETGSGKTTQLPKICLELGRGRDKRIGHTQPRRIAARAVSSRIAEELGAEVGGLVGYQVRFNDQVSEQTAVKVMTDGILLTELTRDRQLNAYDTLIIDEAHERSLNIDFILGYLKRLLPKRPDLKVIITSATIDVERFSKHFNDAPIIEVSGRTYPVDVHYLDAVEDRDRGVQRQVAELVDEIEAQKYGPRGDVLIFCPGERQIRDLAKTLRGRDRIQVLPLYARLSNAEQNRVFSRSGSGMRVVLATNVAETSLTVPGIRYVIDPGDARVSRYSHRSGLQRLPIEPISQASANQRKGRCGRVAEGVCFRLYSEQDFLSRPEFTDAEILRTNLASVILRMLELGLGDVRQFPFVDPPETKMVRDGFRLLTELGAVGTDAKLTQLGRAMAKLPVDPKLSRILLDAASRDCLHEALVIVSALSVQDPRERPQEKRAQADQQHARFNNAKSDFVAWVNLWQYVEEQRQALSQNQLRKLCEREFLSYLRIREWREVHHQLVLSCRQMKFSVTAGKADDDRYEPIHRALLTGLLGNIAQQDEGRKFNAARNRKAQVFPASGQYKKPPKWLVAAELVETSQVFARQCAAIEPAWLLDTNPDLLKRHHYEPAWSARSGRVMAKERVSLFGLTISDGQRVHYAGIDQKTSRQIMIRDGLVSGNVRKPPEFLKHNLKLVADVMELESRTRRRDLLVDEESMVRFYDERLPADCASGVALDKWLRRDESASTSLKMNREQVLTRDPGGEVEDQFPKTLRVGEVCFDLSYQFEPGGNRDGVTVTIPRALMNRAPRYRFEWLVPGLLREKLIAMIKGLPKTLRKQLVPAPDVADALLDRLTLSNEPLAQALSRELKSLRGVSVSLDDWSQVVIEPYYQMNIRVVDDRKKLLAEGRDLSSLIAQFRSDSPVEVVTTKNNLERVNVTRWDFQALPEEWRGKSAGAEVMAYPAVIKEGSGQLSVRLLDYASEAARQHRLGVAGLLLQGDLKTAKYLKKQLFTDNAAKLALAGAQLERDPLVDALIEGGLWQLLEDIALPRSPDTFSQVQHQVTANWVPHVLEMGNHLTLAVKTAAGVRSVLTKYQPKEFSASRVDMEQQIAGLFDAKALLETPAEWLSYYPRYLKAVLNRAERLSAQGGKDEKSMSLLQPQLDRLSKGQRDYPGLEVLSREAVRFRWMLEEFRVSLFAQQLGTKLPVSAKRLDQQWQSVEQWMTNNPR</sequence>
<dbReference type="InterPro" id="IPR014001">
    <property type="entry name" value="Helicase_ATP-bd"/>
</dbReference>
<dbReference type="Pfam" id="PF21010">
    <property type="entry name" value="HA2_C"/>
    <property type="match status" value="1"/>
</dbReference>
<dbReference type="Pfam" id="PF11898">
    <property type="entry name" value="DUF3418"/>
    <property type="match status" value="1"/>
</dbReference>
<evidence type="ECO:0000256" key="3">
    <source>
        <dbReference type="ARBA" id="ARBA00022806"/>
    </source>
</evidence>
<dbReference type="GO" id="GO:0016787">
    <property type="term" value="F:hydrolase activity"/>
    <property type="evidence" value="ECO:0007669"/>
    <property type="project" value="UniProtKB-KW"/>
</dbReference>
<feature type="domain" description="Helicase C-terminal" evidence="6">
    <location>
        <begin position="220"/>
        <end position="389"/>
    </location>
</feature>
<keyword evidence="3 7" id="KW-0347">Helicase</keyword>
<dbReference type="RefSeq" id="WP_279241683.1">
    <property type="nucleotide sequence ID" value="NZ_CP036501.1"/>
</dbReference>
<dbReference type="SMART" id="SM00490">
    <property type="entry name" value="HELICc"/>
    <property type="match status" value="1"/>
</dbReference>
<evidence type="ECO:0000259" key="5">
    <source>
        <dbReference type="PROSITE" id="PS51192"/>
    </source>
</evidence>
<dbReference type="Pfam" id="PF00270">
    <property type="entry name" value="DEAD"/>
    <property type="match status" value="1"/>
</dbReference>
<dbReference type="SUPFAM" id="SSF52540">
    <property type="entry name" value="P-loop containing nucleoside triphosphate hydrolases"/>
    <property type="match status" value="1"/>
</dbReference>
<dbReference type="InterPro" id="IPR011709">
    <property type="entry name" value="DEAD-box_helicase_OB_fold"/>
</dbReference>
<dbReference type="Gene3D" id="1.20.120.1080">
    <property type="match status" value="1"/>
</dbReference>
<keyword evidence="8" id="KW-1185">Reference proteome</keyword>
<protein>
    <submittedName>
        <fullName evidence="7">ATP-dependent RNA helicase HrpA</fullName>
        <ecNumber evidence="7">3.6.4.13</ecNumber>
    </submittedName>
</protein>
<dbReference type="Gene3D" id="3.40.50.300">
    <property type="entry name" value="P-loop containing nucleotide triphosphate hydrolases"/>
    <property type="match status" value="2"/>
</dbReference>
<accession>A0ABY6Q802</accession>
<dbReference type="Proteomes" id="UP001317963">
    <property type="component" value="Chromosome"/>
</dbReference>
<evidence type="ECO:0000313" key="8">
    <source>
        <dbReference type="Proteomes" id="UP001317963"/>
    </source>
</evidence>
<dbReference type="SMART" id="SM00382">
    <property type="entry name" value="AAA"/>
    <property type="match status" value="1"/>
</dbReference>
<dbReference type="GO" id="GO:0003724">
    <property type="term" value="F:RNA helicase activity"/>
    <property type="evidence" value="ECO:0007669"/>
    <property type="project" value="UniProtKB-EC"/>
</dbReference>
<dbReference type="EMBL" id="CP036501">
    <property type="protein sequence ID" value="UZP75204.1"/>
    <property type="molecule type" value="Genomic_DNA"/>
</dbReference>
<feature type="domain" description="Helicase ATP-binding" evidence="5">
    <location>
        <begin position="33"/>
        <end position="196"/>
    </location>
</feature>
<dbReference type="PROSITE" id="PS51192">
    <property type="entry name" value="HELICASE_ATP_BIND_1"/>
    <property type="match status" value="1"/>
</dbReference>
<evidence type="ECO:0000256" key="2">
    <source>
        <dbReference type="ARBA" id="ARBA00022801"/>
    </source>
</evidence>
<dbReference type="InterPro" id="IPR011545">
    <property type="entry name" value="DEAD/DEAH_box_helicase_dom"/>
</dbReference>
<dbReference type="Pfam" id="PF00271">
    <property type="entry name" value="Helicase_C"/>
    <property type="match status" value="1"/>
</dbReference>
<dbReference type="SMART" id="SM00847">
    <property type="entry name" value="HA2"/>
    <property type="match status" value="1"/>
</dbReference>
<dbReference type="InterPro" id="IPR027417">
    <property type="entry name" value="P-loop_NTPase"/>
</dbReference>
<evidence type="ECO:0000256" key="1">
    <source>
        <dbReference type="ARBA" id="ARBA00022741"/>
    </source>
</evidence>
<dbReference type="Pfam" id="PF04408">
    <property type="entry name" value="WHD_HA2"/>
    <property type="match status" value="1"/>
</dbReference>
<name>A0ABY6Q802_9GAMM</name>
<dbReference type="InterPro" id="IPR001650">
    <property type="entry name" value="Helicase_C-like"/>
</dbReference>
<dbReference type="EC" id="3.6.4.13" evidence="7"/>
<dbReference type="PANTHER" id="PTHR18934">
    <property type="entry name" value="ATP-DEPENDENT RNA HELICASE"/>
    <property type="match status" value="1"/>
</dbReference>
<dbReference type="NCBIfam" id="TIGR01967">
    <property type="entry name" value="DEAH_box_HrpA"/>
    <property type="match status" value="1"/>
</dbReference>
<evidence type="ECO:0000259" key="6">
    <source>
        <dbReference type="PROSITE" id="PS51194"/>
    </source>
</evidence>
<dbReference type="PANTHER" id="PTHR18934:SF99">
    <property type="entry name" value="ATP-DEPENDENT RNA HELICASE DHX37-RELATED"/>
    <property type="match status" value="1"/>
</dbReference>
<dbReference type="InterPro" id="IPR048333">
    <property type="entry name" value="HA2_WH"/>
</dbReference>
<keyword evidence="2 7" id="KW-0378">Hydrolase</keyword>
<dbReference type="InterPro" id="IPR024590">
    <property type="entry name" value="HrpA_C"/>
</dbReference>
<dbReference type="InterPro" id="IPR007502">
    <property type="entry name" value="Helicase-assoc_dom"/>
</dbReference>
<dbReference type="Pfam" id="PF07717">
    <property type="entry name" value="OB_NTP_bind"/>
    <property type="match status" value="1"/>
</dbReference>
<reference evidence="7 8" key="1">
    <citation type="submission" date="2019-02" db="EMBL/GenBank/DDBJ databases">
        <title>Halieaceae_genomes.</title>
        <authorList>
            <person name="Li S.-H."/>
        </authorList>
    </citation>
    <scope>NUCLEOTIDE SEQUENCE [LARGE SCALE GENOMIC DNA]</scope>
    <source>
        <strain evidence="7 8">JH123</strain>
    </source>
</reference>
<keyword evidence="4" id="KW-0067">ATP-binding</keyword>
<keyword evidence="1" id="KW-0547">Nucleotide-binding</keyword>
<evidence type="ECO:0000256" key="4">
    <source>
        <dbReference type="ARBA" id="ARBA00022840"/>
    </source>
</evidence>
<organism evidence="7 8">
    <name type="scientific">Candidatus Paraluminiphilus aquimaris</name>
    <dbReference type="NCBI Taxonomy" id="2518994"/>
    <lineage>
        <taxon>Bacteria</taxon>
        <taxon>Pseudomonadati</taxon>
        <taxon>Pseudomonadota</taxon>
        <taxon>Gammaproteobacteria</taxon>
        <taxon>Cellvibrionales</taxon>
        <taxon>Halieaceae</taxon>
        <taxon>Candidatus Paraluminiphilus</taxon>
    </lineage>
</organism>
<dbReference type="InterPro" id="IPR010222">
    <property type="entry name" value="RNA_helicase_HrpA"/>
</dbReference>
<dbReference type="CDD" id="cd18791">
    <property type="entry name" value="SF2_C_RHA"/>
    <property type="match status" value="1"/>
</dbReference>
<proteinExistence type="predicted"/>
<dbReference type="InterPro" id="IPR003593">
    <property type="entry name" value="AAA+_ATPase"/>
</dbReference>